<proteinExistence type="predicted"/>
<reference evidence="1 2" key="1">
    <citation type="journal article" date="2017" name="Biotechnol. Biofuels">
        <title>Differential beta-glucosidase expression as a function of carbon source availability in Talaromyces amestolkiae: a genomic and proteomic approach.</title>
        <authorList>
            <person name="de Eugenio L.I."/>
            <person name="Mendez-Liter J.A."/>
            <person name="Nieto-Dominguez M."/>
            <person name="Alonso L."/>
            <person name="Gil-Munoz J."/>
            <person name="Barriuso J."/>
            <person name="Prieto A."/>
            <person name="Martinez M.J."/>
        </authorList>
    </citation>
    <scope>NUCLEOTIDE SEQUENCE [LARGE SCALE GENOMIC DNA]</scope>
    <source>
        <strain evidence="1 2">CIB</strain>
    </source>
</reference>
<dbReference type="OrthoDB" id="4932428at2759"/>
<evidence type="ECO:0000313" key="2">
    <source>
        <dbReference type="Proteomes" id="UP000249363"/>
    </source>
</evidence>
<dbReference type="GeneID" id="63790289"/>
<dbReference type="RefSeq" id="XP_040729577.1">
    <property type="nucleotide sequence ID" value="XM_040873068.1"/>
</dbReference>
<evidence type="ECO:0000313" key="1">
    <source>
        <dbReference type="EMBL" id="RAO65060.1"/>
    </source>
</evidence>
<organism evidence="1 2">
    <name type="scientific">Talaromyces amestolkiae</name>
    <dbReference type="NCBI Taxonomy" id="1196081"/>
    <lineage>
        <taxon>Eukaryota</taxon>
        <taxon>Fungi</taxon>
        <taxon>Dikarya</taxon>
        <taxon>Ascomycota</taxon>
        <taxon>Pezizomycotina</taxon>
        <taxon>Eurotiomycetes</taxon>
        <taxon>Eurotiomycetidae</taxon>
        <taxon>Eurotiales</taxon>
        <taxon>Trichocomaceae</taxon>
        <taxon>Talaromyces</taxon>
        <taxon>Talaromyces sect. Talaromyces</taxon>
    </lineage>
</organism>
<sequence>MERTIQSIVDALSSRRINTLTELRRMERILLAAVQPHVTDLRESSLVGVLAAAWSNYVQNNNLLSELRNLTRSYPFSSELLDEAKALVMADPERSRSWNYAWLVLAKIEEENLIDKHARTLATSPDMWGGSLPHEEMISMLEEKCREDWKRAVEIMLRHWETQPVYPIEEVEQE</sequence>
<gene>
    <name evidence="1" type="ORF">BHQ10_001072</name>
</gene>
<dbReference type="Proteomes" id="UP000249363">
    <property type="component" value="Unassembled WGS sequence"/>
</dbReference>
<dbReference type="AlphaFoldDB" id="A0A364KND2"/>
<name>A0A364KND2_TALAM</name>
<accession>A0A364KND2</accession>
<dbReference type="EMBL" id="MIKG01000001">
    <property type="protein sequence ID" value="RAO65060.1"/>
    <property type="molecule type" value="Genomic_DNA"/>
</dbReference>
<keyword evidence="2" id="KW-1185">Reference proteome</keyword>
<comment type="caution">
    <text evidence="1">The sequence shown here is derived from an EMBL/GenBank/DDBJ whole genome shotgun (WGS) entry which is preliminary data.</text>
</comment>
<protein>
    <submittedName>
        <fullName evidence="1">Uncharacterized protein</fullName>
    </submittedName>
</protein>